<evidence type="ECO:0000313" key="4">
    <source>
        <dbReference type="Proteomes" id="UP001459277"/>
    </source>
</evidence>
<evidence type="ECO:0000313" key="3">
    <source>
        <dbReference type="EMBL" id="KAK9997197.1"/>
    </source>
</evidence>
<feature type="domain" description="DUF4283" evidence="1">
    <location>
        <begin position="74"/>
        <end position="155"/>
    </location>
</feature>
<comment type="caution">
    <text evidence="3">The sequence shown here is derived from an EMBL/GenBank/DDBJ whole genome shotgun (WGS) entry which is preliminary data.</text>
</comment>
<evidence type="ECO:0008006" key="5">
    <source>
        <dbReference type="Google" id="ProtNLM"/>
    </source>
</evidence>
<evidence type="ECO:0000259" key="2">
    <source>
        <dbReference type="Pfam" id="PF14392"/>
    </source>
</evidence>
<dbReference type="EMBL" id="JAZDWU010000007">
    <property type="protein sequence ID" value="KAK9997197.1"/>
    <property type="molecule type" value="Genomic_DNA"/>
</dbReference>
<dbReference type="InterPro" id="IPR025836">
    <property type="entry name" value="Zn_knuckle_CX2CX4HX4C"/>
</dbReference>
<dbReference type="Pfam" id="PF14392">
    <property type="entry name" value="zf-CCHC_4"/>
    <property type="match status" value="1"/>
</dbReference>
<sequence>MRGALLLRLTKDDAELDSIFLSRFRIISSPVYSQQHTFSSMAEDVIEGLENMRLTANEEDVIAISDEERLAEIESYTLSLIGKFLTCKPFNKRATKNTIRRAWGIEKGLQIVEVGSNLFQFKFQTEFDLERILKGGPWTFDNQLLMLKRWQKGMSASNVKLDHASLWVQIWGALFDMSSPQVAAVVGGKLGILEEVEKRRRQDDQNYFIRVRVALPISKPLRRGSYLAGSEGDRVWATFKYERLALFCHYCGCLGHDIRHCAGYFAVGKKEGSVQL</sequence>
<gene>
    <name evidence="3" type="ORF">SO802_021883</name>
</gene>
<proteinExistence type="predicted"/>
<organism evidence="3 4">
    <name type="scientific">Lithocarpus litseifolius</name>
    <dbReference type="NCBI Taxonomy" id="425828"/>
    <lineage>
        <taxon>Eukaryota</taxon>
        <taxon>Viridiplantae</taxon>
        <taxon>Streptophyta</taxon>
        <taxon>Embryophyta</taxon>
        <taxon>Tracheophyta</taxon>
        <taxon>Spermatophyta</taxon>
        <taxon>Magnoliopsida</taxon>
        <taxon>eudicotyledons</taxon>
        <taxon>Gunneridae</taxon>
        <taxon>Pentapetalae</taxon>
        <taxon>rosids</taxon>
        <taxon>fabids</taxon>
        <taxon>Fagales</taxon>
        <taxon>Fagaceae</taxon>
        <taxon>Lithocarpus</taxon>
    </lineage>
</organism>
<dbReference type="InterPro" id="IPR025558">
    <property type="entry name" value="DUF4283"/>
</dbReference>
<accession>A0AAW2CGC4</accession>
<keyword evidence="4" id="KW-1185">Reference proteome</keyword>
<reference evidence="3 4" key="1">
    <citation type="submission" date="2024-01" db="EMBL/GenBank/DDBJ databases">
        <title>A telomere-to-telomere, gap-free genome of sweet tea (Lithocarpus litseifolius).</title>
        <authorList>
            <person name="Zhou J."/>
        </authorList>
    </citation>
    <scope>NUCLEOTIDE SEQUENCE [LARGE SCALE GENOMIC DNA]</scope>
    <source>
        <strain evidence="3">Zhou-2022a</strain>
        <tissue evidence="3">Leaf</tissue>
    </source>
</reference>
<dbReference type="PANTHER" id="PTHR31286">
    <property type="entry name" value="GLYCINE-RICH CELL WALL STRUCTURAL PROTEIN 1.8-LIKE"/>
    <property type="match status" value="1"/>
</dbReference>
<dbReference type="InterPro" id="IPR040256">
    <property type="entry name" value="At4g02000-like"/>
</dbReference>
<feature type="domain" description="Zinc knuckle CX2CX4HX4C" evidence="2">
    <location>
        <begin position="217"/>
        <end position="261"/>
    </location>
</feature>
<protein>
    <recommendedName>
        <fullName evidence="5">DUF4283 domain-containing protein</fullName>
    </recommendedName>
</protein>
<dbReference type="AlphaFoldDB" id="A0AAW2CGC4"/>
<evidence type="ECO:0000259" key="1">
    <source>
        <dbReference type="Pfam" id="PF14111"/>
    </source>
</evidence>
<name>A0AAW2CGC4_9ROSI</name>
<dbReference type="PANTHER" id="PTHR31286:SF178">
    <property type="entry name" value="DUF4283 DOMAIN-CONTAINING PROTEIN"/>
    <property type="match status" value="1"/>
</dbReference>
<dbReference type="Pfam" id="PF14111">
    <property type="entry name" value="DUF4283"/>
    <property type="match status" value="1"/>
</dbReference>
<dbReference type="Proteomes" id="UP001459277">
    <property type="component" value="Unassembled WGS sequence"/>
</dbReference>